<dbReference type="InterPro" id="IPR011006">
    <property type="entry name" value="CheY-like_superfamily"/>
</dbReference>
<dbReference type="SMART" id="SM00448">
    <property type="entry name" value="REC"/>
    <property type="match status" value="1"/>
</dbReference>
<dbReference type="InterPro" id="IPR004358">
    <property type="entry name" value="Sig_transdc_His_kin-like_C"/>
</dbReference>
<dbReference type="SUPFAM" id="SSF55874">
    <property type="entry name" value="ATPase domain of HSP90 chaperone/DNA topoisomerase II/histidine kinase"/>
    <property type="match status" value="1"/>
</dbReference>
<keyword evidence="5 13" id="KW-0418">Kinase</keyword>
<dbReference type="PROSITE" id="PS50109">
    <property type="entry name" value="HIS_KIN"/>
    <property type="match status" value="1"/>
</dbReference>
<dbReference type="InterPro" id="IPR011110">
    <property type="entry name" value="Reg_prop"/>
</dbReference>
<dbReference type="PROSITE" id="PS50110">
    <property type="entry name" value="RESPONSE_REGULATORY"/>
    <property type="match status" value="1"/>
</dbReference>
<keyword evidence="9" id="KW-1133">Transmembrane helix</keyword>
<evidence type="ECO:0000256" key="1">
    <source>
        <dbReference type="ARBA" id="ARBA00000085"/>
    </source>
</evidence>
<evidence type="ECO:0000256" key="7">
    <source>
        <dbReference type="ARBA" id="ARBA00023163"/>
    </source>
</evidence>
<reference evidence="13 14" key="1">
    <citation type="submission" date="2019-06" db="EMBL/GenBank/DDBJ databases">
        <title>Complete genome sequence of Bacteroides uniformis NBRC 113350.</title>
        <authorList>
            <person name="Miura T."/>
            <person name="Furukawa M."/>
            <person name="Shimamura M."/>
            <person name="Ohyama Y."/>
            <person name="Yamazoe A."/>
            <person name="Kawasaki H."/>
        </authorList>
    </citation>
    <scope>NUCLEOTIDE SEQUENCE [LARGE SCALE GENOMIC DNA]</scope>
    <source>
        <strain evidence="13 14">NBRC 113350</strain>
        <plasmid evidence="14">pbun1 dna</plasmid>
    </source>
</reference>
<dbReference type="KEGG" id="bun:Bun01g_38480"/>
<dbReference type="InterPro" id="IPR009057">
    <property type="entry name" value="Homeodomain-like_sf"/>
</dbReference>
<dbReference type="SMART" id="SM00388">
    <property type="entry name" value="HisKA"/>
    <property type="match status" value="1"/>
</dbReference>
<dbReference type="InterPro" id="IPR013783">
    <property type="entry name" value="Ig-like_fold"/>
</dbReference>
<sequence length="1368" mass="156139">MKKFCLFFCIIFTCIIKVFPQYVINGEEYEFRTRNLPQSEVNDIIQDKYGFIWIATLDGLYRYDGYEYKAYLSDGQEGAISTNMILSLDIDSYNNLWVGTYGRGLSRFDYETGEFINFPIEILINRKDLKGGDITAVMVDSQNDIWIGMNYGLLKIKFDHKENIITERHLFEFEGNASSDAIKDIYQDVYGNIWIARNAYTELVTGIKDDKLVSNKIHISGNIITGDKSAILVGGSKLFKIEPHDGTFDNITPVLLYDKPVSALIKDFDNIWVANRRGLEYLSQSEDNENYSTQFSLNKEFVKSLNSNNVSCLMTDSENNIWIGIRGGGLYSLNKKAHKFQNYIPKGFHKDPSGRKQKSECMQVRAVFEDSDGNLWLGEEEEGVFRLSADKNYNDLFQVVNVNSKYENRGYAFEETKLKNGRKLIWVGTSFPANLVAIDNKTADIVNYSCPSSLKMGFVFSIEKTSENVLWIATYSNGVFRLQLDNNGNVVDYRHFTIYNSDLSSNIIRSLYFDNKSKIWIGTDSGLNFIDINDENLKVNRITFSGDSDWFNHLYVLDIKEYNGKLLMGSMGNGLILYDYINNSCTKLTTKNGLHNNSIKTVLTDQDNNVWVSSNKGISRVNLTDNSIIHYGKDNGISEEEFSEICGVKRHNGELVFGSRRGILVFRGNEIVKNERKPKVFITDMLTNGTSLKFNSEHSELVLDYDDRNVAFRFTGLQLSNPGGLKYYYKLEGFDNEWQLTNSTQRTARYTNLPEGDYIFIVKASNEDGFVSEHPAQLSFTVKPPFVRSGLAYFIYFLLFVVLMYISYLILKAFYRKKKEVLAANLEAKQAEEITQYKLQFFTDVSHEFRTPLTLIEIPLESAINNCGSDKKQLYYLTLIRQNVSTLKILINQLLDFRKIERGKLQFNPYPVNVSDVVGDIYSRFKCLSENRNIIYSINTPEEAAVSMIDISLFEKVIVNVISNAFKYTPQGGSISVYVANDANTITVSVQDTGEGISEEELSHLFERFYQGKEHNKLKQAGTGIGLSMCKNIIDVHGGNIEIFSKSGEGTKCNIILKRELTEHVTLSEIPYYDILRKDTLSLIDDELSSMDFSNNEVKQETNQSEDSELHKLTLLIVEDNDQMRNVVAENLSSDFEVITAGNGKEGLEKCKEFYPNLIITDIRMPIMNGIDMCIEIKKDEEISHIPIIVLTANNSVKNRLDSYNLANVDSYLEKPFEMSTLRGVIKSILANRARLQEQYSKNAIISPEKVASTKTDLNFMTEIINIIKREMSNPELSVELIADEYGVSRTYLNRKIKAITGDTTLKFIRNIRFKYAAQLLQSGEKNVSETAWEIGYNDVNTFRLRFKEMFGVTPTSYLKGKSEDERP</sequence>
<evidence type="ECO:0000256" key="6">
    <source>
        <dbReference type="ARBA" id="ARBA00023015"/>
    </source>
</evidence>
<dbReference type="GO" id="GO:0043565">
    <property type="term" value="F:sequence-specific DNA binding"/>
    <property type="evidence" value="ECO:0007669"/>
    <property type="project" value="InterPro"/>
</dbReference>
<dbReference type="Gene3D" id="3.40.50.2300">
    <property type="match status" value="1"/>
</dbReference>
<accession>A0A4Y1VM12</accession>
<gene>
    <name evidence="13" type="ORF">Bun01g_38480</name>
</gene>
<dbReference type="Gene3D" id="1.10.10.60">
    <property type="entry name" value="Homeodomain-like"/>
    <property type="match status" value="2"/>
</dbReference>
<evidence type="ECO:0000313" key="13">
    <source>
        <dbReference type="EMBL" id="BBK89478.1"/>
    </source>
</evidence>
<proteinExistence type="predicted"/>
<dbReference type="Pfam" id="PF02518">
    <property type="entry name" value="HATPase_c"/>
    <property type="match status" value="1"/>
</dbReference>
<evidence type="ECO:0000256" key="8">
    <source>
        <dbReference type="PROSITE-ProRule" id="PRU00169"/>
    </source>
</evidence>
<dbReference type="SMART" id="SM00342">
    <property type="entry name" value="HTH_ARAC"/>
    <property type="match status" value="1"/>
</dbReference>
<dbReference type="SUPFAM" id="SSF46689">
    <property type="entry name" value="Homeodomain-like"/>
    <property type="match status" value="1"/>
</dbReference>
<dbReference type="EMBL" id="AP019725">
    <property type="protein sequence ID" value="BBK89478.1"/>
    <property type="molecule type" value="Genomic_DNA"/>
</dbReference>
<evidence type="ECO:0000259" key="12">
    <source>
        <dbReference type="PROSITE" id="PS50110"/>
    </source>
</evidence>
<keyword evidence="3 8" id="KW-0597">Phosphoprotein</keyword>
<dbReference type="InterPro" id="IPR015943">
    <property type="entry name" value="WD40/YVTN_repeat-like_dom_sf"/>
</dbReference>
<dbReference type="Proteomes" id="UP000320533">
    <property type="component" value="Plasmid pBUN1"/>
</dbReference>
<dbReference type="Pfam" id="PF07495">
    <property type="entry name" value="Y_Y_Y"/>
    <property type="match status" value="1"/>
</dbReference>
<dbReference type="SMART" id="SM00387">
    <property type="entry name" value="HATPase_c"/>
    <property type="match status" value="1"/>
</dbReference>
<feature type="modified residue" description="4-aspartylphosphate" evidence="8">
    <location>
        <position position="1162"/>
    </location>
</feature>
<dbReference type="PRINTS" id="PR00344">
    <property type="entry name" value="BCTRLSENSOR"/>
</dbReference>
<dbReference type="EC" id="2.7.13.3" evidence="2"/>
<keyword evidence="9" id="KW-0472">Membrane</keyword>
<dbReference type="InterPro" id="IPR001789">
    <property type="entry name" value="Sig_transdc_resp-reg_receiver"/>
</dbReference>
<dbReference type="Gene3D" id="2.130.10.10">
    <property type="entry name" value="YVTN repeat-like/Quinoprotein amine dehydrogenase"/>
    <property type="match status" value="3"/>
</dbReference>
<keyword evidence="9" id="KW-0812">Transmembrane</keyword>
<dbReference type="InterPro" id="IPR003594">
    <property type="entry name" value="HATPase_dom"/>
</dbReference>
<dbReference type="Pfam" id="PF07494">
    <property type="entry name" value="Reg_prop"/>
    <property type="match status" value="3"/>
</dbReference>
<comment type="catalytic activity">
    <reaction evidence="1">
        <text>ATP + protein L-histidine = ADP + protein N-phospho-L-histidine.</text>
        <dbReference type="EC" id="2.7.13.3"/>
    </reaction>
</comment>
<evidence type="ECO:0000259" key="10">
    <source>
        <dbReference type="PROSITE" id="PS01124"/>
    </source>
</evidence>
<feature type="transmembrane region" description="Helical" evidence="9">
    <location>
        <begin position="791"/>
        <end position="811"/>
    </location>
</feature>
<feature type="domain" description="HTH araC/xylS-type" evidence="10">
    <location>
        <begin position="1262"/>
        <end position="1361"/>
    </location>
</feature>
<dbReference type="RefSeq" id="WP_141982246.1">
    <property type="nucleotide sequence ID" value="NZ_AP019725.1"/>
</dbReference>
<evidence type="ECO:0000256" key="3">
    <source>
        <dbReference type="ARBA" id="ARBA00022553"/>
    </source>
</evidence>
<dbReference type="Gene3D" id="2.60.40.10">
    <property type="entry name" value="Immunoglobulins"/>
    <property type="match status" value="1"/>
</dbReference>
<dbReference type="FunFam" id="3.30.565.10:FF:000006">
    <property type="entry name" value="Sensor histidine kinase WalK"/>
    <property type="match status" value="1"/>
</dbReference>
<dbReference type="Pfam" id="PF00072">
    <property type="entry name" value="Response_reg"/>
    <property type="match status" value="1"/>
</dbReference>
<protein>
    <recommendedName>
        <fullName evidence="2">histidine kinase</fullName>
        <ecNumber evidence="2">2.7.13.3</ecNumber>
    </recommendedName>
</protein>
<dbReference type="InterPro" id="IPR005467">
    <property type="entry name" value="His_kinase_dom"/>
</dbReference>
<feature type="domain" description="Histidine kinase" evidence="11">
    <location>
        <begin position="844"/>
        <end position="1061"/>
    </location>
</feature>
<dbReference type="SUPFAM" id="SSF63829">
    <property type="entry name" value="Calcium-dependent phosphotriesterase"/>
    <property type="match status" value="3"/>
</dbReference>
<dbReference type="GO" id="GO:0000155">
    <property type="term" value="F:phosphorelay sensor kinase activity"/>
    <property type="evidence" value="ECO:0007669"/>
    <property type="project" value="InterPro"/>
</dbReference>
<keyword evidence="13" id="KW-0614">Plasmid</keyword>
<dbReference type="CDD" id="cd00156">
    <property type="entry name" value="REC"/>
    <property type="match status" value="1"/>
</dbReference>
<evidence type="ECO:0000256" key="5">
    <source>
        <dbReference type="ARBA" id="ARBA00022777"/>
    </source>
</evidence>
<dbReference type="SUPFAM" id="SSF52172">
    <property type="entry name" value="CheY-like"/>
    <property type="match status" value="1"/>
</dbReference>
<evidence type="ECO:0000256" key="4">
    <source>
        <dbReference type="ARBA" id="ARBA00022679"/>
    </source>
</evidence>
<dbReference type="Gene3D" id="3.30.565.10">
    <property type="entry name" value="Histidine kinase-like ATPase, C-terminal domain"/>
    <property type="match status" value="1"/>
</dbReference>
<dbReference type="InterPro" id="IPR036890">
    <property type="entry name" value="HATPase_C_sf"/>
</dbReference>
<dbReference type="PANTHER" id="PTHR43547">
    <property type="entry name" value="TWO-COMPONENT HISTIDINE KINASE"/>
    <property type="match status" value="1"/>
</dbReference>
<keyword evidence="6" id="KW-0805">Transcription regulation</keyword>
<dbReference type="CDD" id="cd00082">
    <property type="entry name" value="HisKA"/>
    <property type="match status" value="1"/>
</dbReference>
<geneLocation type="plasmid" evidence="14">
    <name>pbun1 dna</name>
</geneLocation>
<keyword evidence="7" id="KW-0804">Transcription</keyword>
<feature type="domain" description="Response regulatory" evidence="12">
    <location>
        <begin position="1114"/>
        <end position="1230"/>
    </location>
</feature>
<keyword evidence="4" id="KW-0808">Transferase</keyword>
<evidence type="ECO:0000256" key="2">
    <source>
        <dbReference type="ARBA" id="ARBA00012438"/>
    </source>
</evidence>
<evidence type="ECO:0000256" key="9">
    <source>
        <dbReference type="SAM" id="Phobius"/>
    </source>
</evidence>
<evidence type="ECO:0000313" key="14">
    <source>
        <dbReference type="Proteomes" id="UP000320533"/>
    </source>
</evidence>
<dbReference type="SUPFAM" id="SSF47384">
    <property type="entry name" value="Homodimeric domain of signal transducing histidine kinase"/>
    <property type="match status" value="1"/>
</dbReference>
<dbReference type="PROSITE" id="PS01124">
    <property type="entry name" value="HTH_ARAC_FAMILY_2"/>
    <property type="match status" value="1"/>
</dbReference>
<dbReference type="InterPro" id="IPR011123">
    <property type="entry name" value="Y_Y_Y"/>
</dbReference>
<dbReference type="PANTHER" id="PTHR43547:SF2">
    <property type="entry name" value="HYBRID SIGNAL TRANSDUCTION HISTIDINE KINASE C"/>
    <property type="match status" value="1"/>
</dbReference>
<dbReference type="InterPro" id="IPR003661">
    <property type="entry name" value="HisK_dim/P_dom"/>
</dbReference>
<evidence type="ECO:0000259" key="11">
    <source>
        <dbReference type="PROSITE" id="PS50109"/>
    </source>
</evidence>
<dbReference type="Gene3D" id="1.10.287.130">
    <property type="match status" value="1"/>
</dbReference>
<dbReference type="InterPro" id="IPR036097">
    <property type="entry name" value="HisK_dim/P_sf"/>
</dbReference>
<dbReference type="Pfam" id="PF12833">
    <property type="entry name" value="HTH_18"/>
    <property type="match status" value="1"/>
</dbReference>
<dbReference type="Pfam" id="PF00512">
    <property type="entry name" value="HisKA"/>
    <property type="match status" value="1"/>
</dbReference>
<organism evidence="13 14">
    <name type="scientific">Bacteroides uniformis</name>
    <dbReference type="NCBI Taxonomy" id="820"/>
    <lineage>
        <taxon>Bacteria</taxon>
        <taxon>Pseudomonadati</taxon>
        <taxon>Bacteroidota</taxon>
        <taxon>Bacteroidia</taxon>
        <taxon>Bacteroidales</taxon>
        <taxon>Bacteroidaceae</taxon>
        <taxon>Bacteroides</taxon>
    </lineage>
</organism>
<dbReference type="GO" id="GO:0003700">
    <property type="term" value="F:DNA-binding transcription factor activity"/>
    <property type="evidence" value="ECO:0007669"/>
    <property type="project" value="InterPro"/>
</dbReference>
<name>A0A4Y1VM12_BACUN</name>
<dbReference type="InterPro" id="IPR018060">
    <property type="entry name" value="HTH_AraC"/>
</dbReference>
<dbReference type="FunFam" id="1.10.287.130:FF:000045">
    <property type="entry name" value="Two-component system sensor histidine kinase/response regulator"/>
    <property type="match status" value="1"/>
</dbReference>